<keyword evidence="1" id="KW-0812">Transmembrane</keyword>
<keyword evidence="3" id="KW-1185">Reference proteome</keyword>
<keyword evidence="1" id="KW-1133">Transmembrane helix</keyword>
<evidence type="ECO:0000256" key="1">
    <source>
        <dbReference type="SAM" id="Phobius"/>
    </source>
</evidence>
<dbReference type="AlphaFoldDB" id="A0A2R6XJX9"/>
<feature type="transmembrane region" description="Helical" evidence="1">
    <location>
        <begin position="42"/>
        <end position="62"/>
    </location>
</feature>
<evidence type="ECO:0000313" key="2">
    <source>
        <dbReference type="EMBL" id="PTQ46423.1"/>
    </source>
</evidence>
<sequence>MISSKHEAEASKLHFLGCISSYVPNRLAAHVRPISRDIASRLLVHAVLFFIGFSVSICNTSITSRNSFFSFCSWIRTYRCDK</sequence>
<reference evidence="3" key="1">
    <citation type="journal article" date="2017" name="Cell">
        <title>Insights into land plant evolution garnered from the Marchantia polymorpha genome.</title>
        <authorList>
            <person name="Bowman J.L."/>
            <person name="Kohchi T."/>
            <person name="Yamato K.T."/>
            <person name="Jenkins J."/>
            <person name="Shu S."/>
            <person name="Ishizaki K."/>
            <person name="Yamaoka S."/>
            <person name="Nishihama R."/>
            <person name="Nakamura Y."/>
            <person name="Berger F."/>
            <person name="Adam C."/>
            <person name="Aki S.S."/>
            <person name="Althoff F."/>
            <person name="Araki T."/>
            <person name="Arteaga-Vazquez M.A."/>
            <person name="Balasubrmanian S."/>
            <person name="Barry K."/>
            <person name="Bauer D."/>
            <person name="Boehm C.R."/>
            <person name="Briginshaw L."/>
            <person name="Caballero-Perez J."/>
            <person name="Catarino B."/>
            <person name="Chen F."/>
            <person name="Chiyoda S."/>
            <person name="Chovatia M."/>
            <person name="Davies K.M."/>
            <person name="Delmans M."/>
            <person name="Demura T."/>
            <person name="Dierschke T."/>
            <person name="Dolan L."/>
            <person name="Dorantes-Acosta A.E."/>
            <person name="Eklund D.M."/>
            <person name="Florent S.N."/>
            <person name="Flores-Sandoval E."/>
            <person name="Fujiyama A."/>
            <person name="Fukuzawa H."/>
            <person name="Galik B."/>
            <person name="Grimanelli D."/>
            <person name="Grimwood J."/>
            <person name="Grossniklaus U."/>
            <person name="Hamada T."/>
            <person name="Haseloff J."/>
            <person name="Hetherington A.J."/>
            <person name="Higo A."/>
            <person name="Hirakawa Y."/>
            <person name="Hundley H.N."/>
            <person name="Ikeda Y."/>
            <person name="Inoue K."/>
            <person name="Inoue S.I."/>
            <person name="Ishida S."/>
            <person name="Jia Q."/>
            <person name="Kakita M."/>
            <person name="Kanazawa T."/>
            <person name="Kawai Y."/>
            <person name="Kawashima T."/>
            <person name="Kennedy M."/>
            <person name="Kinose K."/>
            <person name="Kinoshita T."/>
            <person name="Kohara Y."/>
            <person name="Koide E."/>
            <person name="Komatsu K."/>
            <person name="Kopischke S."/>
            <person name="Kubo M."/>
            <person name="Kyozuka J."/>
            <person name="Lagercrantz U."/>
            <person name="Lin S.S."/>
            <person name="Lindquist E."/>
            <person name="Lipzen A.M."/>
            <person name="Lu C.W."/>
            <person name="De Luna E."/>
            <person name="Martienssen R.A."/>
            <person name="Minamino N."/>
            <person name="Mizutani M."/>
            <person name="Mizutani M."/>
            <person name="Mochizuki N."/>
            <person name="Monte I."/>
            <person name="Mosher R."/>
            <person name="Nagasaki H."/>
            <person name="Nakagami H."/>
            <person name="Naramoto S."/>
            <person name="Nishitani K."/>
            <person name="Ohtani M."/>
            <person name="Okamoto T."/>
            <person name="Okumura M."/>
            <person name="Phillips J."/>
            <person name="Pollak B."/>
            <person name="Reinders A."/>
            <person name="Rovekamp M."/>
            <person name="Sano R."/>
            <person name="Sawa S."/>
            <person name="Schmid M.W."/>
            <person name="Shirakawa M."/>
            <person name="Solano R."/>
            <person name="Spunde A."/>
            <person name="Suetsugu N."/>
            <person name="Sugano S."/>
            <person name="Sugiyama A."/>
            <person name="Sun R."/>
            <person name="Suzuki Y."/>
            <person name="Takenaka M."/>
            <person name="Takezawa D."/>
            <person name="Tomogane H."/>
            <person name="Tsuzuki M."/>
            <person name="Ueda T."/>
            <person name="Umeda M."/>
            <person name="Ward J.M."/>
            <person name="Watanabe Y."/>
            <person name="Yazaki K."/>
            <person name="Yokoyama R."/>
            <person name="Yoshitake Y."/>
            <person name="Yotsui I."/>
            <person name="Zachgo S."/>
            <person name="Schmutz J."/>
        </authorList>
    </citation>
    <scope>NUCLEOTIDE SEQUENCE [LARGE SCALE GENOMIC DNA]</scope>
    <source>
        <strain evidence="3">Tak-1</strain>
    </source>
</reference>
<protein>
    <submittedName>
        <fullName evidence="2">Uncharacterized protein</fullName>
    </submittedName>
</protein>
<accession>A0A2R6XJX9</accession>
<dbReference type="Proteomes" id="UP000244005">
    <property type="component" value="Unassembled WGS sequence"/>
</dbReference>
<proteinExistence type="predicted"/>
<keyword evidence="1" id="KW-0472">Membrane</keyword>
<dbReference type="EMBL" id="KZ772683">
    <property type="protein sequence ID" value="PTQ46423.1"/>
    <property type="molecule type" value="Genomic_DNA"/>
</dbReference>
<gene>
    <name evidence="2" type="ORF">MARPO_0011s0102</name>
</gene>
<dbReference type="Gramene" id="Mp4g11170.1">
    <property type="protein sequence ID" value="Mp4g11170.1.cds1"/>
    <property type="gene ID" value="Mp4g11170"/>
</dbReference>
<evidence type="ECO:0000313" key="3">
    <source>
        <dbReference type="Proteomes" id="UP000244005"/>
    </source>
</evidence>
<name>A0A2R6XJX9_MARPO</name>
<organism evidence="2 3">
    <name type="scientific">Marchantia polymorpha</name>
    <name type="common">Common liverwort</name>
    <name type="synonym">Marchantia aquatica</name>
    <dbReference type="NCBI Taxonomy" id="3197"/>
    <lineage>
        <taxon>Eukaryota</taxon>
        <taxon>Viridiplantae</taxon>
        <taxon>Streptophyta</taxon>
        <taxon>Embryophyta</taxon>
        <taxon>Marchantiophyta</taxon>
        <taxon>Marchantiopsida</taxon>
        <taxon>Marchantiidae</taxon>
        <taxon>Marchantiales</taxon>
        <taxon>Marchantiaceae</taxon>
        <taxon>Marchantia</taxon>
    </lineage>
</organism>